<dbReference type="AlphaFoldDB" id="V6IZ24"/>
<dbReference type="OrthoDB" id="2375727at2"/>
<dbReference type="PATRIC" id="fig|1395513.3.peg.1637"/>
<dbReference type="STRING" id="1395513.P343_08075"/>
<accession>V6IZ24</accession>
<name>V6IZ24_9BACL</name>
<protein>
    <submittedName>
        <fullName evidence="1">Uncharacterized protein</fullName>
    </submittedName>
</protein>
<gene>
    <name evidence="1" type="ORF">P343_08075</name>
</gene>
<sequence length="120" mass="13518">MPNKAIDKIKKEMEKEKNPYVQVIGQFLLHHLESNPDTADRVADKDKTIMGSLKAMQHEASLKKVGSIAVLTDDEGFAIVLKYFGIEGKPAVQEPAVQEPIKKEQKHQADPFDVKLEDFM</sequence>
<organism evidence="1 2">
    <name type="scientific">Sporolactobacillus laevolacticus DSM 442</name>
    <dbReference type="NCBI Taxonomy" id="1395513"/>
    <lineage>
        <taxon>Bacteria</taxon>
        <taxon>Bacillati</taxon>
        <taxon>Bacillota</taxon>
        <taxon>Bacilli</taxon>
        <taxon>Bacillales</taxon>
        <taxon>Sporolactobacillaceae</taxon>
        <taxon>Sporolactobacillus</taxon>
    </lineage>
</organism>
<dbReference type="EMBL" id="AWTC01000006">
    <property type="protein sequence ID" value="EST12061.1"/>
    <property type="molecule type" value="Genomic_DNA"/>
</dbReference>
<evidence type="ECO:0000313" key="2">
    <source>
        <dbReference type="Proteomes" id="UP000018296"/>
    </source>
</evidence>
<dbReference type="RefSeq" id="WP_023509883.1">
    <property type="nucleotide sequence ID" value="NZ_AWTC01000006.1"/>
</dbReference>
<dbReference type="Proteomes" id="UP000018296">
    <property type="component" value="Unassembled WGS sequence"/>
</dbReference>
<proteinExistence type="predicted"/>
<evidence type="ECO:0000313" key="1">
    <source>
        <dbReference type="EMBL" id="EST12061.1"/>
    </source>
</evidence>
<dbReference type="eggNOG" id="ENOG5033045">
    <property type="taxonomic scope" value="Bacteria"/>
</dbReference>
<keyword evidence="2" id="KW-1185">Reference proteome</keyword>
<comment type="caution">
    <text evidence="1">The sequence shown here is derived from an EMBL/GenBank/DDBJ whole genome shotgun (WGS) entry which is preliminary data.</text>
</comment>
<reference evidence="1 2" key="1">
    <citation type="journal article" date="2013" name="Genome Announc.">
        <title>Genome Sequence of Sporolactobacillus laevolacticus DSM442, an Efficient Polymer-Grade D-Lactate Producer from Agricultural Waste Cottonseed as a Nitrogen Source.</title>
        <authorList>
            <person name="Wang H."/>
            <person name="Wang L."/>
            <person name="Ju J."/>
            <person name="Yu B."/>
            <person name="Ma Y."/>
        </authorList>
    </citation>
    <scope>NUCLEOTIDE SEQUENCE [LARGE SCALE GENOMIC DNA]</scope>
    <source>
        <strain evidence="1 2">DSM 442</strain>
    </source>
</reference>